<dbReference type="AlphaFoldDB" id="A0A6B8KE84"/>
<sequence>MRRIRSGLHTVGRARREILSWALSALLSLCAPAGSASAETAFCADLRAQIAKADQGAGARYRAAGKQANELNRTVDYARRLGCDRQQFLFFGSPPPPQCGQINARIERMRANLSALQQGDGNLKQSLIARYDSYCRDRPAAAAARPAQRGFLEELFGTQQPQPAPRLRDVPLEQELDSDMPSSLEDQPTEPLYDDGRALGGSEAVCVRECDGGFFPINYSARRDNLDDLNTLCKALCPGAEASLYTKSLWKDIDSAVSINGDNYGDHPNAFKFQKTRDASCSCRPAGKSWAESLGEAEGILAATHSKDSVVTEEQAEQLSRPTAAPKRAERQPSRQDAKSRAETPTPETSSGTGQGPSVTREVTGPDGVKRRLRVVAPTL</sequence>
<feature type="chain" id="PRO_5025636372" evidence="2">
    <location>
        <begin position="39"/>
        <end position="380"/>
    </location>
</feature>
<feature type="signal peptide" evidence="2">
    <location>
        <begin position="1"/>
        <end position="38"/>
    </location>
</feature>
<gene>
    <name evidence="3" type="ORF">H2LOC_002960</name>
</gene>
<keyword evidence="4" id="KW-1185">Reference proteome</keyword>
<reference evidence="3 4" key="1">
    <citation type="submission" date="2019-11" db="EMBL/GenBank/DDBJ databases">
        <title>The genome sequence of Methylocystis heyeri.</title>
        <authorList>
            <person name="Oshkin I.Y."/>
            <person name="Miroshnikov K."/>
            <person name="Dedysh S.N."/>
        </authorList>
    </citation>
    <scope>NUCLEOTIDE SEQUENCE [LARGE SCALE GENOMIC DNA]</scope>
    <source>
        <strain evidence="3 4">H2</strain>
    </source>
</reference>
<organism evidence="3 4">
    <name type="scientific">Methylocystis heyeri</name>
    <dbReference type="NCBI Taxonomy" id="391905"/>
    <lineage>
        <taxon>Bacteria</taxon>
        <taxon>Pseudomonadati</taxon>
        <taxon>Pseudomonadota</taxon>
        <taxon>Alphaproteobacteria</taxon>
        <taxon>Hyphomicrobiales</taxon>
        <taxon>Methylocystaceae</taxon>
        <taxon>Methylocystis</taxon>
    </lineage>
</organism>
<evidence type="ECO:0000313" key="3">
    <source>
        <dbReference type="EMBL" id="QGM44730.1"/>
    </source>
</evidence>
<keyword evidence="2" id="KW-0732">Signal</keyword>
<protein>
    <submittedName>
        <fullName evidence="3">DUF2865 domain-containing protein</fullName>
    </submittedName>
</protein>
<dbReference type="KEGG" id="mhey:H2LOC_002960"/>
<dbReference type="Pfam" id="PF11064">
    <property type="entry name" value="DUF2865"/>
    <property type="match status" value="1"/>
</dbReference>
<dbReference type="OrthoDB" id="7850882at2"/>
<dbReference type="InterPro" id="IPR021293">
    <property type="entry name" value="DUF2865"/>
</dbReference>
<dbReference type="Proteomes" id="UP000309061">
    <property type="component" value="Chromosome"/>
</dbReference>
<evidence type="ECO:0000313" key="4">
    <source>
        <dbReference type="Proteomes" id="UP000309061"/>
    </source>
</evidence>
<feature type="compositionally biased region" description="Polar residues" evidence="1">
    <location>
        <begin position="346"/>
        <end position="358"/>
    </location>
</feature>
<feature type="region of interest" description="Disordered" evidence="1">
    <location>
        <begin position="306"/>
        <end position="380"/>
    </location>
</feature>
<accession>A0A6B8KE84</accession>
<name>A0A6B8KE84_9HYPH</name>
<evidence type="ECO:0000256" key="2">
    <source>
        <dbReference type="SAM" id="SignalP"/>
    </source>
</evidence>
<feature type="compositionally biased region" description="Basic and acidic residues" evidence="1">
    <location>
        <begin position="327"/>
        <end position="342"/>
    </location>
</feature>
<proteinExistence type="predicted"/>
<dbReference type="EMBL" id="CP046052">
    <property type="protein sequence ID" value="QGM44730.1"/>
    <property type="molecule type" value="Genomic_DNA"/>
</dbReference>
<evidence type="ECO:0000256" key="1">
    <source>
        <dbReference type="SAM" id="MobiDB-lite"/>
    </source>
</evidence>